<dbReference type="PANTHER" id="PTHR12460:SF38">
    <property type="entry name" value="KINETOPLAST-ASSOCIATED PROTEIN-LIKE PROTEIN"/>
    <property type="match status" value="1"/>
</dbReference>
<evidence type="ECO:0000313" key="3">
    <source>
        <dbReference type="EMBL" id="KAG5191361.1"/>
    </source>
</evidence>
<feature type="coiled-coil region" evidence="1">
    <location>
        <begin position="151"/>
        <end position="199"/>
    </location>
</feature>
<dbReference type="AlphaFoldDB" id="A0A835ZCS1"/>
<dbReference type="EMBL" id="JAFCMP010000021">
    <property type="protein sequence ID" value="KAG5191361.1"/>
    <property type="molecule type" value="Genomic_DNA"/>
</dbReference>
<comment type="caution">
    <text evidence="3">The sequence shown here is derived from an EMBL/GenBank/DDBJ whole genome shotgun (WGS) entry which is preliminary data.</text>
</comment>
<evidence type="ECO:0000313" key="4">
    <source>
        <dbReference type="Proteomes" id="UP000664859"/>
    </source>
</evidence>
<evidence type="ECO:0000256" key="2">
    <source>
        <dbReference type="SAM" id="MobiDB-lite"/>
    </source>
</evidence>
<keyword evidence="4" id="KW-1185">Reference proteome</keyword>
<gene>
    <name evidence="3" type="ORF">JKP88DRAFT_251693</name>
</gene>
<reference evidence="3" key="1">
    <citation type="submission" date="2021-02" db="EMBL/GenBank/DDBJ databases">
        <title>First Annotated Genome of the Yellow-green Alga Tribonema minus.</title>
        <authorList>
            <person name="Mahan K.M."/>
        </authorList>
    </citation>
    <scope>NUCLEOTIDE SEQUENCE</scope>
    <source>
        <strain evidence="3">UTEX B ZZ1240</strain>
    </source>
</reference>
<dbReference type="Proteomes" id="UP000664859">
    <property type="component" value="Unassembled WGS sequence"/>
</dbReference>
<sequence length="1090" mass="117484">MRRRYPQAAAQLPFEKIDPFTKRLDKTPMFDPFDSSTWEQFSPGASPTPSELSDICEEDVDDAHTSFLPVSRQLRSLRDENAKLTAEKSVCDAALLSQTQAGASMATRVAAALRVARAQATAARVALRRAQDALQTAHVAQVAEKNANDAASRAQADLLTARSEAASLKQEAAAAALALAHAERNERAAQASVAQYRAERDTAHLHVAATKLQQVRTRTNLVRAVSARHAAEAENAILNAAALQSAASLASASAQLAAQATATAAPAAAVAQSSAASAVQAANSAQLALEQSAKECDIKLKRCEQRAAGGATPPGGAPSPPFDTGEADADTGTSLEYLRQVTDLVADQPKLKSFMMAMRMKLVGDCKADLTDFDHVMYMASKNLREDGTMMNVREAYEFLQRLLQGFEERLPLAFLEVQKPGITDRELGIAEAETDRLQKSIEQTSRLMRTSPLGAATVSLNTLQPRFALVSAVLGAVTEMMEYVPWRHELPLVVQPQKHSYTILREIAWYLSHFPTTMTDAETTSVIRLYYWMRCSNVVPMLLLMKQLCAYAKLSGPDLETLATMSAPDFHKWSSGDISLYDANKAKRDSGALPDAAILDITFDDYMALTFDEKVSSGLIGFDADAVRAAVWAAGLSEAQVRAGVEAKRVEHANAAGQGSAVRAAAWGGAAAAAPSAAAAAAAVAAGMAGTPSRRSAPFDLKKATEEVRSAGLTQAQVDAEVDNRRAALKLRHAFDAAAMTAALRTKGTADIDVRKALDKKKNALRYEFEFAQRTVSIFKRFADEAAERQRLRDLRADDRILSDVFTGLSVEDVETFKKKDLPSMVTTCKNEFKKVPSAVSGVTPQWYDPELAKALGILFGGPGDMRKHMCGLMLATKLSWCDVAFKSASCPTIVVALVGLLISSTVHNRLDEVHYMTPPTAEEMKKHEGTKLFIIDDWAACAESAIVGLRVNALDMCDDTGVVDAQVVQSTYEGRMEKIAASMQLPSPIERFGYVAIENDVSADEAALMTRVLKMTNQKFVAQLANGAAVDDLMRDYISKKKDVPDPHRLAVKARVGGQPSGGRVGGMMAQQAGLMAALQLKKRPPTS</sequence>
<protein>
    <submittedName>
        <fullName evidence="3">Uncharacterized protein</fullName>
    </submittedName>
</protein>
<organism evidence="3 4">
    <name type="scientific">Tribonema minus</name>
    <dbReference type="NCBI Taxonomy" id="303371"/>
    <lineage>
        <taxon>Eukaryota</taxon>
        <taxon>Sar</taxon>
        <taxon>Stramenopiles</taxon>
        <taxon>Ochrophyta</taxon>
        <taxon>PX clade</taxon>
        <taxon>Xanthophyceae</taxon>
        <taxon>Tribonematales</taxon>
        <taxon>Tribonemataceae</taxon>
        <taxon>Tribonema</taxon>
    </lineage>
</organism>
<name>A0A835ZCS1_9STRA</name>
<accession>A0A835ZCS1</accession>
<dbReference type="PANTHER" id="PTHR12460">
    <property type="entry name" value="CYCLIN-DEPENDENT KINASE INHIBITOR-RELATED PROTEIN"/>
    <property type="match status" value="1"/>
</dbReference>
<proteinExistence type="predicted"/>
<keyword evidence="1" id="KW-0175">Coiled coil</keyword>
<evidence type="ECO:0000256" key="1">
    <source>
        <dbReference type="SAM" id="Coils"/>
    </source>
</evidence>
<feature type="region of interest" description="Disordered" evidence="2">
    <location>
        <begin position="307"/>
        <end position="329"/>
    </location>
</feature>